<evidence type="ECO:0000313" key="1">
    <source>
        <dbReference type="EMBL" id="KAA1378166.1"/>
    </source>
</evidence>
<gene>
    <name evidence="1" type="ORF">ESP62_007235</name>
</gene>
<organism evidence="1 2">
    <name type="scientific">Aeromicrobium fastidiosum</name>
    <dbReference type="NCBI Taxonomy" id="52699"/>
    <lineage>
        <taxon>Bacteria</taxon>
        <taxon>Bacillati</taxon>
        <taxon>Actinomycetota</taxon>
        <taxon>Actinomycetes</taxon>
        <taxon>Propionibacteriales</taxon>
        <taxon>Nocardioidaceae</taxon>
        <taxon>Aeromicrobium</taxon>
    </lineage>
</organism>
<name>A0A641AMS8_9ACTN</name>
<evidence type="ECO:0000313" key="2">
    <source>
        <dbReference type="Proteomes" id="UP001515100"/>
    </source>
</evidence>
<dbReference type="AlphaFoldDB" id="A0A641AMS8"/>
<proteinExistence type="predicted"/>
<comment type="caution">
    <text evidence="1">The sequence shown here is derived from an EMBL/GenBank/DDBJ whole genome shotgun (WGS) entry which is preliminary data.</text>
</comment>
<dbReference type="OrthoDB" id="9832212at2"/>
<reference evidence="1" key="1">
    <citation type="submission" date="2019-09" db="EMBL/GenBank/DDBJ databases">
        <authorList>
            <person name="Li J."/>
        </authorList>
    </citation>
    <scope>NUCLEOTIDE SEQUENCE [LARGE SCALE GENOMIC DNA]</scope>
    <source>
        <strain evidence="1">NRBC 14897</strain>
    </source>
</reference>
<dbReference type="RefSeq" id="WP_056610804.1">
    <property type="nucleotide sequence ID" value="NZ_JAGIOG010000001.1"/>
</dbReference>
<accession>A0A641AMS8</accession>
<sequence length="121" mass="13691">MSKRSPTLLLKPRDYAVPDYAFGTTAAIDWTVPAGGDELSRRFAELQHRLVVAVATRPDPKAEVSRRPRKDLTDRTAIARMSRSWSFSRSWYQSASQGRTWLHVTGLAAVTDLLFLQDPHH</sequence>
<dbReference type="Proteomes" id="UP001515100">
    <property type="component" value="Unassembled WGS sequence"/>
</dbReference>
<protein>
    <submittedName>
        <fullName evidence="1">Uncharacterized protein</fullName>
    </submittedName>
</protein>
<dbReference type="EMBL" id="SDPP02000002">
    <property type="protein sequence ID" value="KAA1378166.1"/>
    <property type="molecule type" value="Genomic_DNA"/>
</dbReference>
<keyword evidence="2" id="KW-1185">Reference proteome</keyword>